<feature type="compositionally biased region" description="Polar residues" evidence="1">
    <location>
        <begin position="389"/>
        <end position="398"/>
    </location>
</feature>
<dbReference type="PIRSF" id="PIRSF011771">
    <property type="entry name" value="RMS1_SET"/>
    <property type="match status" value="1"/>
</dbReference>
<dbReference type="EMBL" id="KN651590">
    <property type="protein sequence ID" value="KHN30527.1"/>
    <property type="molecule type" value="Genomic_DNA"/>
</dbReference>
<dbReference type="PANTHER" id="PTHR13271">
    <property type="entry name" value="UNCHARACTERIZED PUTATIVE METHYLTRANSFERASE"/>
    <property type="match status" value="1"/>
</dbReference>
<dbReference type="InterPro" id="IPR011383">
    <property type="entry name" value="N-lys_methylase_SETD6"/>
</dbReference>
<dbReference type="Proteomes" id="UP000053555">
    <property type="component" value="Unassembled WGS sequence"/>
</dbReference>
<dbReference type="GO" id="GO:0032259">
    <property type="term" value="P:methylation"/>
    <property type="evidence" value="ECO:0007669"/>
    <property type="project" value="UniProtKB-KW"/>
</dbReference>
<dbReference type="InterPro" id="IPR046341">
    <property type="entry name" value="SET_dom_sf"/>
</dbReference>
<dbReference type="SUPFAM" id="SSF82199">
    <property type="entry name" value="SET domain"/>
    <property type="match status" value="2"/>
</dbReference>
<dbReference type="PROSITE" id="PS50280">
    <property type="entry name" value="SET"/>
    <property type="match status" value="1"/>
</dbReference>
<feature type="region of interest" description="Disordered" evidence="1">
    <location>
        <begin position="389"/>
        <end position="412"/>
    </location>
</feature>
<evidence type="ECO:0000256" key="1">
    <source>
        <dbReference type="SAM" id="MobiDB-lite"/>
    </source>
</evidence>
<keyword evidence="3" id="KW-0808">Transferase</keyword>
<sequence length="412" mass="46595">RRLRAFKRWMKSKGFEWSDALEFVDTPEEGVAVRALCQLKEGDYWKENILPILDLAPLKLNPKFFGIEQYFAAKSLISSRSFEIDNYHGFGMVPLADLFNHKTGAEDVHFTAMSSNDESDTDVDGCNNDEGIVEEEALAQNSSIDMTALNNGNCNVSDLDSSSLSESDTSMLEMIMTKDVSSGSEVFNTYGILGNAALLHRYGFTEQDNSYDIVNIDMELVIQWCSSVFSDRHSRARVSLWRRLGYSVCGSQDSDYFEISFDGEPQIELLSLLHIMLLPDNAYHKLDLSVSVAGNYDESNGTTLLNGDIFPSKAFNMNNKSLLPKKVCDALLSLSDMRESLYGLKSIEDDIEALGRCSLIRERKLYHSLMLRINERKILQRLRNYASQPFKNKITNHGSPRKKLKRTTKKTS</sequence>
<dbReference type="CDD" id="cd10527">
    <property type="entry name" value="SET_LSMT"/>
    <property type="match status" value="1"/>
</dbReference>
<accession>A0A0B2RFA6</accession>
<feature type="domain" description="SET" evidence="2">
    <location>
        <begin position="19"/>
        <end position="191"/>
    </location>
</feature>
<dbReference type="GO" id="GO:0005634">
    <property type="term" value="C:nucleus"/>
    <property type="evidence" value="ECO:0007669"/>
    <property type="project" value="TreeGrafter"/>
</dbReference>
<name>A0A0B2RFA6_GLYSO</name>
<dbReference type="PANTHER" id="PTHR13271:SF34">
    <property type="entry name" value="N-LYSINE METHYLTRANSFERASE SETD6"/>
    <property type="match status" value="1"/>
</dbReference>
<dbReference type="InterPro" id="IPR050600">
    <property type="entry name" value="SETD3_SETD6_MTase"/>
</dbReference>
<protein>
    <submittedName>
        <fullName evidence="3">Ribosomal N-lysine methyltransferase 3</fullName>
    </submittedName>
</protein>
<dbReference type="AlphaFoldDB" id="A0A0B2RFA6"/>
<dbReference type="Gene3D" id="3.90.1410.10">
    <property type="entry name" value="set domain protein methyltransferase, domain 1"/>
    <property type="match status" value="1"/>
</dbReference>
<evidence type="ECO:0000259" key="2">
    <source>
        <dbReference type="PROSITE" id="PS50280"/>
    </source>
</evidence>
<organism evidence="3">
    <name type="scientific">Glycine soja</name>
    <name type="common">Wild soybean</name>
    <dbReference type="NCBI Taxonomy" id="3848"/>
    <lineage>
        <taxon>Eukaryota</taxon>
        <taxon>Viridiplantae</taxon>
        <taxon>Streptophyta</taxon>
        <taxon>Embryophyta</taxon>
        <taxon>Tracheophyta</taxon>
        <taxon>Spermatophyta</taxon>
        <taxon>Magnoliopsida</taxon>
        <taxon>eudicotyledons</taxon>
        <taxon>Gunneridae</taxon>
        <taxon>Pentapetalae</taxon>
        <taxon>rosids</taxon>
        <taxon>fabids</taxon>
        <taxon>Fabales</taxon>
        <taxon>Fabaceae</taxon>
        <taxon>Papilionoideae</taxon>
        <taxon>50 kb inversion clade</taxon>
        <taxon>NPAAA clade</taxon>
        <taxon>indigoferoid/millettioid clade</taxon>
        <taxon>Phaseoleae</taxon>
        <taxon>Glycine</taxon>
        <taxon>Glycine subgen. Soja</taxon>
    </lineage>
</organism>
<feature type="compositionally biased region" description="Basic residues" evidence="1">
    <location>
        <begin position="399"/>
        <end position="412"/>
    </location>
</feature>
<feature type="non-terminal residue" evidence="3">
    <location>
        <position position="1"/>
    </location>
</feature>
<dbReference type="GO" id="GO:0016279">
    <property type="term" value="F:protein-lysine N-methyltransferase activity"/>
    <property type="evidence" value="ECO:0007669"/>
    <property type="project" value="InterPro"/>
</dbReference>
<proteinExistence type="predicted"/>
<evidence type="ECO:0000313" key="3">
    <source>
        <dbReference type="EMBL" id="KHN30527.1"/>
    </source>
</evidence>
<reference evidence="3" key="1">
    <citation type="submission" date="2014-07" db="EMBL/GenBank/DDBJ databases">
        <title>Identification of a novel salt tolerance gene in wild soybean by whole-genome sequencing.</title>
        <authorList>
            <person name="Lam H.-M."/>
            <person name="Qi X."/>
            <person name="Li M.-W."/>
            <person name="Liu X."/>
            <person name="Xie M."/>
            <person name="Ni M."/>
            <person name="Xu X."/>
        </authorList>
    </citation>
    <scope>NUCLEOTIDE SEQUENCE [LARGE SCALE GENOMIC DNA]</scope>
    <source>
        <tissue evidence="3">Root</tissue>
    </source>
</reference>
<keyword evidence="3" id="KW-0489">Methyltransferase</keyword>
<gene>
    <name evidence="3" type="ORF">glysoja_029964</name>
</gene>
<dbReference type="InterPro" id="IPR001214">
    <property type="entry name" value="SET_dom"/>
</dbReference>